<reference evidence="2" key="4">
    <citation type="submission" date="2024-05" db="EMBL/GenBank/DDBJ databases">
        <authorList>
            <person name="Luo Y.-C."/>
            <person name="Nicholds J."/>
            <person name="Mortimer T."/>
            <person name="Maboni G."/>
        </authorList>
    </citation>
    <scope>NUCLEOTIDE SEQUENCE</scope>
    <source>
        <strain evidence="2">153920</strain>
    </source>
</reference>
<reference evidence="3" key="2">
    <citation type="journal article" date="2019" name="Int. J. Syst. Evol. Microbiol.">
        <title>The Global Catalogue of Microorganisms (GCM) 10K type strain sequencing project: providing services to taxonomists for standard genome sequencing and annotation.</title>
        <authorList>
            <consortium name="The Broad Institute Genomics Platform"/>
            <consortium name="The Broad Institute Genome Sequencing Center for Infectious Disease"/>
            <person name="Wu L."/>
            <person name="Ma J."/>
        </authorList>
    </citation>
    <scope>NUCLEOTIDE SEQUENCE [LARGE SCALE GENOMIC DNA]</scope>
    <source>
        <strain evidence="3">JCM 15515</strain>
    </source>
</reference>
<keyword evidence="3" id="KW-1185">Reference proteome</keyword>
<protein>
    <submittedName>
        <fullName evidence="2">Uncharacterized protein</fullName>
    </submittedName>
</protein>
<organism evidence="2">
    <name type="scientific">Castellaniella ginsengisoli</name>
    <dbReference type="NCBI Taxonomy" id="546114"/>
    <lineage>
        <taxon>Bacteria</taxon>
        <taxon>Pseudomonadati</taxon>
        <taxon>Pseudomonadota</taxon>
        <taxon>Betaproteobacteria</taxon>
        <taxon>Burkholderiales</taxon>
        <taxon>Alcaligenaceae</taxon>
        <taxon>Castellaniella</taxon>
    </lineage>
</organism>
<reference evidence="1" key="3">
    <citation type="submission" date="2023-12" db="EMBL/GenBank/DDBJ databases">
        <authorList>
            <person name="Sun Q."/>
            <person name="Inoue M."/>
        </authorList>
    </citation>
    <scope>NUCLEOTIDE SEQUENCE</scope>
    <source>
        <strain evidence="1">JCM 15515</strain>
    </source>
</reference>
<dbReference type="EMBL" id="BAAAEX010000010">
    <property type="protein sequence ID" value="GAA0779299.1"/>
    <property type="molecule type" value="Genomic_DNA"/>
</dbReference>
<evidence type="ECO:0000313" key="1">
    <source>
        <dbReference type="EMBL" id="GAA0779299.1"/>
    </source>
</evidence>
<accession>A0AB39CKJ3</accession>
<name>A0AB39CKJ3_9BURK</name>
<gene>
    <name evidence="2" type="ORF">ABRY99_02500</name>
    <name evidence="1" type="ORF">GCM10009108_17370</name>
</gene>
<evidence type="ECO:0000313" key="3">
    <source>
        <dbReference type="Proteomes" id="UP001500573"/>
    </source>
</evidence>
<dbReference type="EMBL" id="CP158252">
    <property type="protein sequence ID" value="XDJ42468.1"/>
    <property type="molecule type" value="Genomic_DNA"/>
</dbReference>
<dbReference type="AlphaFoldDB" id="A0AB39CKJ3"/>
<evidence type="ECO:0000313" key="2">
    <source>
        <dbReference type="EMBL" id="XDJ42468.1"/>
    </source>
</evidence>
<sequence length="211" mass="22077">MSWRLIFAFLLVAAGASAWGGLQLGDWLIAHGPAQIQAPAPHPELDQDVVLGADGKPYVASAPQVLPDGRQGVPQLAPPVDWKIPQVSLMESGGPIALATTTISMDEAIELASRNQLGDGLQGIAQFGGLGGSQVVQPIDVTTPPPAPPQQAQAASSGTQWQAAFQAELKACESLGFFSRPSCAWAARNKYCEPNAAWGRVPDCPAKKSTF</sequence>
<dbReference type="Proteomes" id="UP001500573">
    <property type="component" value="Unassembled WGS sequence"/>
</dbReference>
<reference evidence="1" key="1">
    <citation type="journal article" date="2014" name="Int. J. Syst. Evol. Microbiol.">
        <title>Complete genome of a new Firmicutes species belonging to the dominant human colonic microbiota ('Ruminococcus bicirculans') reveals two chromosomes and a selective capacity to utilize plant glucans.</title>
        <authorList>
            <consortium name="NISC Comparative Sequencing Program"/>
            <person name="Wegmann U."/>
            <person name="Louis P."/>
            <person name="Goesmann A."/>
            <person name="Henrissat B."/>
            <person name="Duncan S.H."/>
            <person name="Flint H.J."/>
        </authorList>
    </citation>
    <scope>NUCLEOTIDE SEQUENCE</scope>
    <source>
        <strain evidence="1">JCM 15515</strain>
    </source>
</reference>
<dbReference type="RefSeq" id="WP_343837608.1">
    <property type="nucleotide sequence ID" value="NZ_BAAAEX010000010.1"/>
</dbReference>
<proteinExistence type="predicted"/>